<protein>
    <submittedName>
        <fullName evidence="2">Cation tolerance protein CutA</fullName>
    </submittedName>
</protein>
<dbReference type="NCBIfam" id="NF041095">
    <property type="entry name" value="dival_cat_tol_CutA"/>
    <property type="match status" value="1"/>
</dbReference>
<dbReference type="GeneID" id="28495492"/>
<dbReference type="InterPro" id="IPR011322">
    <property type="entry name" value="N-reg_PII-like_a/b"/>
</dbReference>
<dbReference type="InterPro" id="IPR053426">
    <property type="entry name" value="CutA_tolerance"/>
</dbReference>
<evidence type="ECO:0000256" key="1">
    <source>
        <dbReference type="ARBA" id="ARBA00010169"/>
    </source>
</evidence>
<dbReference type="Gene3D" id="3.30.70.120">
    <property type="match status" value="1"/>
</dbReference>
<sequence>MEMILVYTTFPDWESAEKTIKTLLEKKLIACANLREHKAFYWWEEKITEDNEVGALLKTDVSKWKELKEVIIELHPYTVPLIMRVDIDKVNGEYARWLEEVLK</sequence>
<organism evidence="2 3">
    <name type="scientific">Thermococcus piezophilus</name>
    <dbReference type="NCBI Taxonomy" id="1712654"/>
    <lineage>
        <taxon>Archaea</taxon>
        <taxon>Methanobacteriati</taxon>
        <taxon>Methanobacteriota</taxon>
        <taxon>Thermococci</taxon>
        <taxon>Thermococcales</taxon>
        <taxon>Thermococcaceae</taxon>
        <taxon>Thermococcus</taxon>
    </lineage>
</organism>
<dbReference type="Pfam" id="PF03091">
    <property type="entry name" value="CutA1"/>
    <property type="match status" value="1"/>
</dbReference>
<comment type="similarity">
    <text evidence="1">Belongs to the CutA family.</text>
</comment>
<dbReference type="Proteomes" id="UP000076969">
    <property type="component" value="Chromosome"/>
</dbReference>
<gene>
    <name evidence="2" type="ORF">A7C91_04820</name>
</gene>
<dbReference type="InterPro" id="IPR015867">
    <property type="entry name" value="N-reg_PII/ATP_PRibTrfase_C"/>
</dbReference>
<name>A0A172WGK0_9EURY</name>
<accession>A0A172WGK0</accession>
<reference evidence="3" key="1">
    <citation type="journal article" date="2016" name="Syst. Appl. Microbiol.">
        <title>Thermococcus piezophilus sp. nov., a novel hyperthermophilic and piezophilic archaeon with a broad pressure range for growth, isolated from a deepest hydrothermal vent at the Mid-Cayman Rise.</title>
        <authorList>
            <person name="Dalmasso C."/>
            <person name="Oger P."/>
            <person name="Selva G."/>
            <person name="Courtine D."/>
            <person name="L'Haridon S."/>
            <person name="Garlaschelli A."/>
            <person name="Roussel E."/>
            <person name="Miyazaki J."/>
            <person name="Reveillaud J."/>
            <person name="Jebbar M."/>
            <person name="Takai K."/>
            <person name="Maignien L."/>
            <person name="Alain K."/>
        </authorList>
    </citation>
    <scope>NUCLEOTIDE SEQUENCE [LARGE SCALE GENOMIC DNA]</scope>
    <source>
        <strain evidence="3">CDGS</strain>
    </source>
</reference>
<dbReference type="OrthoDB" id="8015at2157"/>
<dbReference type="SUPFAM" id="SSF54913">
    <property type="entry name" value="GlnB-like"/>
    <property type="match status" value="1"/>
</dbReference>
<dbReference type="EMBL" id="CP015520">
    <property type="protein sequence ID" value="ANF22568.1"/>
    <property type="molecule type" value="Genomic_DNA"/>
</dbReference>
<dbReference type="STRING" id="1712654.A7C91_04820"/>
<dbReference type="RefSeq" id="WP_068665388.1">
    <property type="nucleotide sequence ID" value="NZ_CP015520.1"/>
</dbReference>
<dbReference type="PANTHER" id="PTHR23419:SF8">
    <property type="entry name" value="FI09726P"/>
    <property type="match status" value="1"/>
</dbReference>
<dbReference type="AlphaFoldDB" id="A0A172WGK0"/>
<dbReference type="GO" id="GO:0005507">
    <property type="term" value="F:copper ion binding"/>
    <property type="evidence" value="ECO:0007669"/>
    <property type="project" value="TreeGrafter"/>
</dbReference>
<dbReference type="InterPro" id="IPR004323">
    <property type="entry name" value="Ion_tolerance_CutA"/>
</dbReference>
<keyword evidence="3" id="KW-1185">Reference proteome</keyword>
<evidence type="ECO:0000313" key="3">
    <source>
        <dbReference type="Proteomes" id="UP000076969"/>
    </source>
</evidence>
<dbReference type="GO" id="GO:0010038">
    <property type="term" value="P:response to metal ion"/>
    <property type="evidence" value="ECO:0007669"/>
    <property type="project" value="InterPro"/>
</dbReference>
<dbReference type="KEGG" id="tpie:A7C91_04820"/>
<dbReference type="PANTHER" id="PTHR23419">
    <property type="entry name" value="DIVALENT CATION TOLERANCE CUTA-RELATED"/>
    <property type="match status" value="1"/>
</dbReference>
<evidence type="ECO:0000313" key="2">
    <source>
        <dbReference type="EMBL" id="ANF22568.1"/>
    </source>
</evidence>
<proteinExistence type="inferred from homology"/>